<dbReference type="EMBL" id="CABGHF010000001">
    <property type="protein sequence ID" value="VUS27492.1"/>
    <property type="molecule type" value="Genomic_DNA"/>
</dbReference>
<dbReference type="Proteomes" id="UP000318370">
    <property type="component" value="Unassembled WGS sequence"/>
</dbReference>
<dbReference type="AlphaFoldDB" id="A0A564H240"/>
<organism evidence="1 2">
    <name type="scientific">Klebsiella spallanzanii</name>
    <dbReference type="NCBI Taxonomy" id="2587528"/>
    <lineage>
        <taxon>Bacteria</taxon>
        <taxon>Pseudomonadati</taxon>
        <taxon>Pseudomonadota</taxon>
        <taxon>Gammaproteobacteria</taxon>
        <taxon>Enterobacterales</taxon>
        <taxon>Enterobacteriaceae</taxon>
        <taxon>Klebsiella/Raoultella group</taxon>
        <taxon>Klebsiella</taxon>
    </lineage>
</organism>
<sequence>MKPSNEIENSMNGALVIPKLICIKFYRIFFERTIAKTDKKSPQCVNAAGRERRSAEGFKGFYSLKMRGDILEFVGLLFIPDYLIVMMQQIRRTLAIQRFVLP</sequence>
<protein>
    <submittedName>
        <fullName evidence="1">Uncharacterized protein</fullName>
    </submittedName>
</protein>
<evidence type="ECO:0000313" key="2">
    <source>
        <dbReference type="Proteomes" id="UP000318370"/>
    </source>
</evidence>
<accession>A0A564H240</accession>
<proteinExistence type="predicted"/>
<name>A0A564H240_9ENTR</name>
<reference evidence="1 2" key="1">
    <citation type="submission" date="2019-07" db="EMBL/GenBank/DDBJ databases">
        <authorList>
            <person name="Brisse S."/>
            <person name="Rodrigues C."/>
            <person name="Thorpe H."/>
        </authorList>
    </citation>
    <scope>NUCLEOTIDE SEQUENCE [LARGE SCALE GENOMIC DNA]</scope>
    <source>
        <strain evidence="1">SB6408</strain>
    </source>
</reference>
<gene>
    <name evidence="1" type="ORF">SB6408_00030</name>
</gene>
<evidence type="ECO:0000313" key="1">
    <source>
        <dbReference type="EMBL" id="VUS27492.1"/>
    </source>
</evidence>